<accession>A0A420WJZ6</accession>
<keyword evidence="2" id="KW-1133">Transmembrane helix</keyword>
<feature type="region of interest" description="Disordered" evidence="1">
    <location>
        <begin position="211"/>
        <end position="238"/>
    </location>
</feature>
<comment type="caution">
    <text evidence="3">The sequence shown here is derived from an EMBL/GenBank/DDBJ whole genome shotgun (WGS) entry which is preliminary data.</text>
</comment>
<dbReference type="Pfam" id="PF12412">
    <property type="entry name" value="DUF3667"/>
    <property type="match status" value="1"/>
</dbReference>
<feature type="compositionally biased region" description="Polar residues" evidence="1">
    <location>
        <begin position="225"/>
        <end position="236"/>
    </location>
</feature>
<keyword evidence="4" id="KW-1185">Reference proteome</keyword>
<dbReference type="Proteomes" id="UP000282211">
    <property type="component" value="Unassembled WGS sequence"/>
</dbReference>
<evidence type="ECO:0000256" key="2">
    <source>
        <dbReference type="SAM" id="Phobius"/>
    </source>
</evidence>
<dbReference type="InterPro" id="IPR022134">
    <property type="entry name" value="DUF3667"/>
</dbReference>
<evidence type="ECO:0000313" key="3">
    <source>
        <dbReference type="EMBL" id="RKQ71328.1"/>
    </source>
</evidence>
<feature type="transmembrane region" description="Helical" evidence="2">
    <location>
        <begin position="340"/>
        <end position="360"/>
    </location>
</feature>
<organism evidence="3 4">
    <name type="scientific">Litorimonas taeanensis</name>
    <dbReference type="NCBI Taxonomy" id="568099"/>
    <lineage>
        <taxon>Bacteria</taxon>
        <taxon>Pseudomonadati</taxon>
        <taxon>Pseudomonadota</taxon>
        <taxon>Alphaproteobacteria</taxon>
        <taxon>Maricaulales</taxon>
        <taxon>Robiginitomaculaceae</taxon>
    </lineage>
</organism>
<sequence length="407" mass="46634">MNSGPSETIEVEGLIATSVLDSDNIPNNNQSETCFSCQSKMLGLYCKDCGQKNDDFRRSIFSLGIETFTSIFSLESRMWRSWWTLLSQPGRVAREFADGKRTQWSSPIRIYLAMSLLLFGYIAITQTQLISLDINVQKRADSVTAEENISLEDLKMTFNFSLFETKYEIDERNTERNFDYIRMVFEDSDHNYDLTENGVFFERKKEEASAALNTSPSLLDEESKPQTSENHITDTSPIMDESNDGNYLTLNRKRVDISSNGLQKAVIGFMKDPSDFNETFSKYLPRIMFLMMPFTMFIGALFIRGRGNAFLYDHLVHAAYVHAVLFFLILLGVILGRLSFIPNSFIVLTTIIYILIYLPLSLRRMFRRGPVKTVWTAYGVASLYLFVMMTIVLSLTIFGIQGYFDTV</sequence>
<dbReference type="AlphaFoldDB" id="A0A420WJZ6"/>
<dbReference type="EMBL" id="RBII01000001">
    <property type="protein sequence ID" value="RKQ71328.1"/>
    <property type="molecule type" value="Genomic_DNA"/>
</dbReference>
<feature type="transmembrane region" description="Helical" evidence="2">
    <location>
        <begin position="110"/>
        <end position="129"/>
    </location>
</feature>
<feature type="transmembrane region" description="Helical" evidence="2">
    <location>
        <begin position="315"/>
        <end position="334"/>
    </location>
</feature>
<proteinExistence type="predicted"/>
<gene>
    <name evidence="3" type="ORF">DES40_0641</name>
</gene>
<feature type="transmembrane region" description="Helical" evidence="2">
    <location>
        <begin position="381"/>
        <end position="404"/>
    </location>
</feature>
<evidence type="ECO:0000313" key="4">
    <source>
        <dbReference type="Proteomes" id="UP000282211"/>
    </source>
</evidence>
<protein>
    <submittedName>
        <fullName evidence="3">Uncharacterized protein DUF3667</fullName>
    </submittedName>
</protein>
<feature type="transmembrane region" description="Helical" evidence="2">
    <location>
        <begin position="283"/>
        <end position="303"/>
    </location>
</feature>
<keyword evidence="2" id="KW-0812">Transmembrane</keyword>
<evidence type="ECO:0000256" key="1">
    <source>
        <dbReference type="SAM" id="MobiDB-lite"/>
    </source>
</evidence>
<dbReference type="InParanoid" id="A0A420WJZ6"/>
<reference evidence="3 4" key="1">
    <citation type="submission" date="2018-10" db="EMBL/GenBank/DDBJ databases">
        <title>Genomic Encyclopedia of Type Strains, Phase IV (KMG-IV): sequencing the most valuable type-strain genomes for metagenomic binning, comparative biology and taxonomic classification.</title>
        <authorList>
            <person name="Goeker M."/>
        </authorList>
    </citation>
    <scope>NUCLEOTIDE SEQUENCE [LARGE SCALE GENOMIC DNA]</scope>
    <source>
        <strain evidence="3 4">DSM 22008</strain>
    </source>
</reference>
<dbReference type="RefSeq" id="WP_121099109.1">
    <property type="nucleotide sequence ID" value="NZ_RBII01000001.1"/>
</dbReference>
<dbReference type="OrthoDB" id="9111327at2"/>
<keyword evidence="2" id="KW-0472">Membrane</keyword>
<name>A0A420WJZ6_9PROT</name>